<dbReference type="NCBIfam" id="TIGR00727">
    <property type="entry name" value="ISP4_OPT"/>
    <property type="match status" value="1"/>
</dbReference>
<evidence type="ECO:0000256" key="5">
    <source>
        <dbReference type="ARBA" id="ARBA00022856"/>
    </source>
</evidence>
<dbReference type="AlphaFoldDB" id="A0A875S952"/>
<accession>A0A875S952</accession>
<dbReference type="GO" id="GO:0016020">
    <property type="term" value="C:membrane"/>
    <property type="evidence" value="ECO:0007669"/>
    <property type="project" value="UniProtKB-SubCell"/>
</dbReference>
<dbReference type="RefSeq" id="XP_038780260.1">
    <property type="nucleotide sequence ID" value="XM_038924332.1"/>
</dbReference>
<feature type="transmembrane region" description="Helical" evidence="10">
    <location>
        <begin position="696"/>
        <end position="712"/>
    </location>
</feature>
<dbReference type="OrthoDB" id="9986677at2759"/>
<evidence type="ECO:0000256" key="8">
    <source>
        <dbReference type="ARBA" id="ARBA00023136"/>
    </source>
</evidence>
<keyword evidence="3" id="KW-0813">Transport</keyword>
<dbReference type="GO" id="GO:0035673">
    <property type="term" value="F:oligopeptide transmembrane transporter activity"/>
    <property type="evidence" value="ECO:0007669"/>
    <property type="project" value="InterPro"/>
</dbReference>
<organism evidence="11 12">
    <name type="scientific">Eeniella nana</name>
    <name type="common">Yeast</name>
    <name type="synonym">Brettanomyces nanus</name>
    <dbReference type="NCBI Taxonomy" id="13502"/>
    <lineage>
        <taxon>Eukaryota</taxon>
        <taxon>Fungi</taxon>
        <taxon>Dikarya</taxon>
        <taxon>Ascomycota</taxon>
        <taxon>Saccharomycotina</taxon>
        <taxon>Pichiomycetes</taxon>
        <taxon>Pichiales</taxon>
        <taxon>Pichiaceae</taxon>
        <taxon>Brettanomyces</taxon>
    </lineage>
</organism>
<dbReference type="InterPro" id="IPR004648">
    <property type="entry name" value="Oligpept_transpt"/>
</dbReference>
<dbReference type="GeneID" id="62197489"/>
<comment type="similarity">
    <text evidence="2">Belongs to the oligopeptide OPT transporter family.</text>
</comment>
<dbReference type="GO" id="GO:0015031">
    <property type="term" value="P:protein transport"/>
    <property type="evidence" value="ECO:0007669"/>
    <property type="project" value="UniProtKB-KW"/>
</dbReference>
<dbReference type="KEGG" id="bnn:FOA43_004089"/>
<comment type="subcellular location">
    <subcellularLocation>
        <location evidence="1">Membrane</location>
        <topology evidence="1">Multi-pass membrane protein</topology>
    </subcellularLocation>
</comment>
<dbReference type="EMBL" id="CP064815">
    <property type="protein sequence ID" value="QPG76695.1"/>
    <property type="molecule type" value="Genomic_DNA"/>
</dbReference>
<evidence type="ECO:0000256" key="2">
    <source>
        <dbReference type="ARBA" id="ARBA00008807"/>
    </source>
</evidence>
<sequence length="796" mass="90194">MDELSSIQNRVTDQKDASQVRSYEVDTGEIEFVEQGSVYPANDVETKESEESVDRMLKYGPEEILKPSAEDSPLPEVRAVVDPYDDELLPVNTFRAWFLGIIFTIVGSGINQFFSMRYPGVTVSALVAQLVSYPCGQFLARFLPTRTFDLGKLGKFCLNPDRHFNKKEHTLITIMANISFTSSWATDVIQAQYIYGMQVPAGYQILMVLTCQLFGLGVAGLFNPILVKDPFNYWPSTLANVALFESIHSKVNPIANGWNVTRIRFFLIAFTCSFVYYFFPGFLAQFLSYFTWICWIVPNNVVVNQLFGQIQGLGFSPITFDWAQIAYGNGSPLLIPMSSQVMAIAGWLIFFGILPLVLYYTNTMYFAYLPMSSSTVYDNQGNEYNGSRVLNSISKALDEQKYQAYSPPFLASTYAIAYSTSYAVLTSSIVYIVLEHGKDIYSCFRGHQEKDVHVRAMEKYPEVPRWWYIALTIAVYVATIITMEKYDSKWPVWGITIALLMVIVFILPIGVVYARTNINTNCMTVLGQIVAGYALTPPKPIVSLAWKFYAYTGVSQAMAFSQDMKLSYYMKVPKRTIFWAQFISCCIGAFVQVGILIFMLNNVDGICTTDQADHFVCPQGRTNFAASVIWGLVGPRRLISPGKIYSGFLHMFWIGAVVTVLVWVLKKKFPRNKYINLINPVVFFGAMGNYPPATGLNYTSAFVVSWVFNYYIKKRWGNWWMKYNFVLSCALDVGVAVSGIIIFFCIQYPGASLNWWGNEVFDNTADGKMTSWKPYHRMDILDPQDGLEVYHFLIIL</sequence>
<feature type="compositionally biased region" description="Polar residues" evidence="9">
    <location>
        <begin position="1"/>
        <end position="11"/>
    </location>
</feature>
<evidence type="ECO:0000256" key="3">
    <source>
        <dbReference type="ARBA" id="ARBA00022448"/>
    </source>
</evidence>
<feature type="transmembrane region" description="Helical" evidence="10">
    <location>
        <begin position="265"/>
        <end position="283"/>
    </location>
</feature>
<feature type="transmembrane region" description="Helical" evidence="10">
    <location>
        <begin position="724"/>
        <end position="749"/>
    </location>
</feature>
<feature type="transmembrane region" description="Helical" evidence="10">
    <location>
        <begin position="201"/>
        <end position="222"/>
    </location>
</feature>
<keyword evidence="6" id="KW-0653">Protein transport</keyword>
<keyword evidence="8 10" id="KW-0472">Membrane</keyword>
<keyword evidence="4 10" id="KW-0812">Transmembrane</keyword>
<feature type="transmembrane region" description="Helical" evidence="10">
    <location>
        <begin position="644"/>
        <end position="665"/>
    </location>
</feature>
<name>A0A875S952_EENNA</name>
<feature type="transmembrane region" description="Helical" evidence="10">
    <location>
        <begin position="341"/>
        <end position="361"/>
    </location>
</feature>
<evidence type="ECO:0000256" key="4">
    <source>
        <dbReference type="ARBA" id="ARBA00022692"/>
    </source>
</evidence>
<evidence type="ECO:0000313" key="12">
    <source>
        <dbReference type="Proteomes" id="UP000662931"/>
    </source>
</evidence>
<protein>
    <recommendedName>
        <fullName evidence="13">OPT family small oligopeptide transporter</fullName>
    </recommendedName>
</protein>
<feature type="transmembrane region" description="Helical" evidence="10">
    <location>
        <begin position="577"/>
        <end position="600"/>
    </location>
</feature>
<keyword evidence="12" id="KW-1185">Reference proteome</keyword>
<evidence type="ECO:0000256" key="9">
    <source>
        <dbReference type="SAM" id="MobiDB-lite"/>
    </source>
</evidence>
<evidence type="ECO:0000313" key="11">
    <source>
        <dbReference type="EMBL" id="QPG76695.1"/>
    </source>
</evidence>
<dbReference type="InterPro" id="IPR004813">
    <property type="entry name" value="OPT"/>
</dbReference>
<evidence type="ECO:0000256" key="7">
    <source>
        <dbReference type="ARBA" id="ARBA00022989"/>
    </source>
</evidence>
<evidence type="ECO:0000256" key="1">
    <source>
        <dbReference type="ARBA" id="ARBA00004141"/>
    </source>
</evidence>
<proteinExistence type="inferred from homology"/>
<dbReference type="PANTHER" id="PTHR22601">
    <property type="entry name" value="ISP4 LIKE PROTEIN"/>
    <property type="match status" value="1"/>
</dbReference>
<feature type="transmembrane region" description="Helical" evidence="10">
    <location>
        <begin position="415"/>
        <end position="434"/>
    </location>
</feature>
<dbReference type="Pfam" id="PF03169">
    <property type="entry name" value="OPT"/>
    <property type="match status" value="1"/>
</dbReference>
<keyword evidence="5" id="KW-0571">Peptide transport</keyword>
<reference evidence="11" key="1">
    <citation type="submission" date="2020-10" db="EMBL/GenBank/DDBJ databases">
        <authorList>
            <person name="Roach M.J.R."/>
        </authorList>
    </citation>
    <scope>NUCLEOTIDE SEQUENCE</scope>
    <source>
        <strain evidence="11">CBS 1945</strain>
    </source>
</reference>
<feature type="transmembrane region" description="Helical" evidence="10">
    <location>
        <begin position="466"/>
        <end position="484"/>
    </location>
</feature>
<dbReference type="Proteomes" id="UP000662931">
    <property type="component" value="Chromosome 4"/>
</dbReference>
<evidence type="ECO:0000256" key="10">
    <source>
        <dbReference type="SAM" id="Phobius"/>
    </source>
</evidence>
<feature type="transmembrane region" description="Helical" evidence="10">
    <location>
        <begin position="490"/>
        <end position="514"/>
    </location>
</feature>
<feature type="region of interest" description="Disordered" evidence="9">
    <location>
        <begin position="1"/>
        <end position="23"/>
    </location>
</feature>
<keyword evidence="7 10" id="KW-1133">Transmembrane helix</keyword>
<feature type="transmembrane region" description="Helical" evidence="10">
    <location>
        <begin position="94"/>
        <end position="114"/>
    </location>
</feature>
<evidence type="ECO:0000256" key="6">
    <source>
        <dbReference type="ARBA" id="ARBA00022927"/>
    </source>
</evidence>
<gene>
    <name evidence="11" type="ORF">FOA43_004089</name>
</gene>
<evidence type="ECO:0008006" key="13">
    <source>
        <dbReference type="Google" id="ProtNLM"/>
    </source>
</evidence>
<dbReference type="NCBIfam" id="TIGR00728">
    <property type="entry name" value="OPT_sfam"/>
    <property type="match status" value="1"/>
</dbReference>